<reference evidence="2" key="2">
    <citation type="submission" date="2021-08" db="EMBL/GenBank/DDBJ databases">
        <authorList>
            <person name="Tani A."/>
            <person name="Ola A."/>
            <person name="Ogura Y."/>
            <person name="Katsura K."/>
            <person name="Hayashi T."/>
        </authorList>
    </citation>
    <scope>NUCLEOTIDE SEQUENCE</scope>
    <source>
        <strain evidence="2">DSM 16372</strain>
    </source>
</reference>
<dbReference type="CDD" id="cd01741">
    <property type="entry name" value="GATase1_1"/>
    <property type="match status" value="1"/>
</dbReference>
<protein>
    <recommendedName>
        <fullName evidence="1">Glutamine amidotransferase domain-containing protein</fullName>
    </recommendedName>
</protein>
<sequence length="228" mass="24459">MRIAIIETGRPPDRLSGFPSYAAMSADLLGPEHACATFDVRAGAWPEPDRYEAFLITGSAAGVYDPLPWIADLVAFLRALPPERKLVGICFGHQIMAEAFGGRARKSSRGWGLGLHAYEVVARAPFMDAASRIAVPVSHQDQVVVAPPGARVLAASAFTPYGVLGYADRAALSCQCHPEFGPDYARALTRDHRAAVADPALVERALASLDAPHDSARLGGWIRRFLAE</sequence>
<evidence type="ECO:0000259" key="1">
    <source>
        <dbReference type="Pfam" id="PF00117"/>
    </source>
</evidence>
<reference evidence="2" key="1">
    <citation type="journal article" date="2016" name="Front. Microbiol.">
        <title>Genome Sequence of the Piezophilic, Mesophilic Sulfate-Reducing Bacterium Desulfovibrio indicus J2T.</title>
        <authorList>
            <person name="Cao J."/>
            <person name="Maignien L."/>
            <person name="Shao Z."/>
            <person name="Alain K."/>
            <person name="Jebbar M."/>
        </authorList>
    </citation>
    <scope>NUCLEOTIDE SEQUENCE</scope>
    <source>
        <strain evidence="2">DSM 16372</strain>
    </source>
</reference>
<evidence type="ECO:0000313" key="3">
    <source>
        <dbReference type="Proteomes" id="UP001055247"/>
    </source>
</evidence>
<dbReference type="EMBL" id="BPQO01000036">
    <property type="protein sequence ID" value="GJD92054.1"/>
    <property type="molecule type" value="Genomic_DNA"/>
</dbReference>
<dbReference type="Proteomes" id="UP001055247">
    <property type="component" value="Unassembled WGS sequence"/>
</dbReference>
<feature type="domain" description="Glutamine amidotransferase" evidence="1">
    <location>
        <begin position="86"/>
        <end position="182"/>
    </location>
</feature>
<dbReference type="Pfam" id="PF00117">
    <property type="entry name" value="GATase"/>
    <property type="match status" value="1"/>
</dbReference>
<dbReference type="PANTHER" id="PTHR42695:SF5">
    <property type="entry name" value="GLUTAMINE AMIDOTRANSFERASE YLR126C-RELATED"/>
    <property type="match status" value="1"/>
</dbReference>
<dbReference type="Gene3D" id="3.40.50.880">
    <property type="match status" value="1"/>
</dbReference>
<dbReference type="AlphaFoldDB" id="A0AAV4ZVX5"/>
<dbReference type="RefSeq" id="WP_066918536.1">
    <property type="nucleotide sequence ID" value="NZ_BPQO01000036.1"/>
</dbReference>
<dbReference type="InterPro" id="IPR029062">
    <property type="entry name" value="Class_I_gatase-like"/>
</dbReference>
<evidence type="ECO:0000313" key="2">
    <source>
        <dbReference type="EMBL" id="GJD92054.1"/>
    </source>
</evidence>
<dbReference type="PROSITE" id="PS51273">
    <property type="entry name" value="GATASE_TYPE_1"/>
    <property type="match status" value="1"/>
</dbReference>
<proteinExistence type="predicted"/>
<dbReference type="InterPro" id="IPR044992">
    <property type="entry name" value="ChyE-like"/>
</dbReference>
<dbReference type="GO" id="GO:0005829">
    <property type="term" value="C:cytosol"/>
    <property type="evidence" value="ECO:0007669"/>
    <property type="project" value="TreeGrafter"/>
</dbReference>
<keyword evidence="3" id="KW-1185">Reference proteome</keyword>
<name>A0AAV4ZVX5_9HYPH</name>
<organism evidence="2 3">
    <name type="scientific">Methylobacterium hispanicum</name>
    <dbReference type="NCBI Taxonomy" id="270350"/>
    <lineage>
        <taxon>Bacteria</taxon>
        <taxon>Pseudomonadati</taxon>
        <taxon>Pseudomonadota</taxon>
        <taxon>Alphaproteobacteria</taxon>
        <taxon>Hyphomicrobiales</taxon>
        <taxon>Methylobacteriaceae</taxon>
        <taxon>Methylobacterium</taxon>
    </lineage>
</organism>
<dbReference type="PANTHER" id="PTHR42695">
    <property type="entry name" value="GLUTAMINE AMIDOTRANSFERASE YLR126C-RELATED"/>
    <property type="match status" value="1"/>
</dbReference>
<dbReference type="InterPro" id="IPR017926">
    <property type="entry name" value="GATASE"/>
</dbReference>
<gene>
    <name evidence="2" type="ORF">BHAOGJBA_5607</name>
</gene>
<accession>A0AAV4ZVX5</accession>
<comment type="caution">
    <text evidence="2">The sequence shown here is derived from an EMBL/GenBank/DDBJ whole genome shotgun (WGS) entry which is preliminary data.</text>
</comment>
<dbReference type="SUPFAM" id="SSF52317">
    <property type="entry name" value="Class I glutamine amidotransferase-like"/>
    <property type="match status" value="1"/>
</dbReference>